<proteinExistence type="predicted"/>
<dbReference type="Proteomes" id="UP001243330">
    <property type="component" value="Unassembled WGS sequence"/>
</dbReference>
<organism evidence="1 2">
    <name type="scientific">Colletotrichum chrysophilum</name>
    <dbReference type="NCBI Taxonomy" id="1836956"/>
    <lineage>
        <taxon>Eukaryota</taxon>
        <taxon>Fungi</taxon>
        <taxon>Dikarya</taxon>
        <taxon>Ascomycota</taxon>
        <taxon>Pezizomycotina</taxon>
        <taxon>Sordariomycetes</taxon>
        <taxon>Hypocreomycetidae</taxon>
        <taxon>Glomerellales</taxon>
        <taxon>Glomerellaceae</taxon>
        <taxon>Colletotrichum</taxon>
        <taxon>Colletotrichum gloeosporioides species complex</taxon>
    </lineage>
</organism>
<accession>A0AAD9API3</accession>
<keyword evidence="2" id="KW-1185">Reference proteome</keyword>
<name>A0AAD9API3_9PEZI</name>
<dbReference type="AlphaFoldDB" id="A0AAD9API3"/>
<evidence type="ECO:0000313" key="2">
    <source>
        <dbReference type="Proteomes" id="UP001243330"/>
    </source>
</evidence>
<sequence length="105" mass="11838">MRSTMCVHCRVSRPALKRRRQCSLDLMSQVSGVDIPSFSVTFTWFMHEAKERTEFSGSDGMSMHCHLGLASSKRTSPGLHRGIRELGRKSAHRITYSYTTVGLFG</sequence>
<dbReference type="EMBL" id="JAQOWY010000144">
    <property type="protein sequence ID" value="KAK1849409.1"/>
    <property type="molecule type" value="Genomic_DNA"/>
</dbReference>
<evidence type="ECO:0000313" key="1">
    <source>
        <dbReference type="EMBL" id="KAK1849409.1"/>
    </source>
</evidence>
<protein>
    <submittedName>
        <fullName evidence="1">Uncharacterized protein</fullName>
    </submittedName>
</protein>
<gene>
    <name evidence="1" type="ORF">CCHR01_07928</name>
</gene>
<comment type="caution">
    <text evidence="1">The sequence shown here is derived from an EMBL/GenBank/DDBJ whole genome shotgun (WGS) entry which is preliminary data.</text>
</comment>
<reference evidence="1" key="1">
    <citation type="submission" date="2023-01" db="EMBL/GenBank/DDBJ databases">
        <title>Colletotrichum chrysophilum M932 genome sequence.</title>
        <authorList>
            <person name="Baroncelli R."/>
        </authorList>
    </citation>
    <scope>NUCLEOTIDE SEQUENCE</scope>
    <source>
        <strain evidence="1">M932</strain>
    </source>
</reference>